<feature type="non-terminal residue" evidence="1">
    <location>
        <position position="1"/>
    </location>
</feature>
<dbReference type="EMBL" id="LWDX02060750">
    <property type="protein sequence ID" value="OEL17168.1"/>
    <property type="molecule type" value="Genomic_DNA"/>
</dbReference>
<evidence type="ECO:0000313" key="2">
    <source>
        <dbReference type="Proteomes" id="UP000095767"/>
    </source>
</evidence>
<keyword evidence="2" id="KW-1185">Reference proteome</keyword>
<protein>
    <submittedName>
        <fullName evidence="1">Uncharacterized protein</fullName>
    </submittedName>
</protein>
<name>A0A1E5UWF4_9POAL</name>
<organism evidence="1 2">
    <name type="scientific">Dichanthelium oligosanthes</name>
    <dbReference type="NCBI Taxonomy" id="888268"/>
    <lineage>
        <taxon>Eukaryota</taxon>
        <taxon>Viridiplantae</taxon>
        <taxon>Streptophyta</taxon>
        <taxon>Embryophyta</taxon>
        <taxon>Tracheophyta</taxon>
        <taxon>Spermatophyta</taxon>
        <taxon>Magnoliopsida</taxon>
        <taxon>Liliopsida</taxon>
        <taxon>Poales</taxon>
        <taxon>Poaceae</taxon>
        <taxon>PACMAD clade</taxon>
        <taxon>Panicoideae</taxon>
        <taxon>Panicodae</taxon>
        <taxon>Paniceae</taxon>
        <taxon>Dichantheliinae</taxon>
        <taxon>Dichanthelium</taxon>
    </lineage>
</organism>
<accession>A0A1E5UWF4</accession>
<proteinExistence type="predicted"/>
<dbReference type="AlphaFoldDB" id="A0A1E5UWF4"/>
<sequence length="138" mass="15468">LPQRGAAPPGTWHAFSPWRFFLPRLINLTGSHQPQPLPIAFSFYPFLGSGIFFFPVAVPITALCRLAPPGPSSLLQQDQQVQPEVRLDPRRYWSSILYRLVLHHLAVPSRIPRAVCCKDCLLRLAGTYLGSRAPRSIV</sequence>
<comment type="caution">
    <text evidence="1">The sequence shown here is derived from an EMBL/GenBank/DDBJ whole genome shotgun (WGS) entry which is preliminary data.</text>
</comment>
<reference evidence="1 2" key="1">
    <citation type="submission" date="2016-09" db="EMBL/GenBank/DDBJ databases">
        <title>The draft genome of Dichanthelium oligosanthes: A C3 panicoid grass species.</title>
        <authorList>
            <person name="Studer A.J."/>
            <person name="Schnable J.C."/>
            <person name="Brutnell T.P."/>
        </authorList>
    </citation>
    <scope>NUCLEOTIDE SEQUENCE [LARGE SCALE GENOMIC DNA]</scope>
    <source>
        <strain evidence="2">cv. Kellogg 1175</strain>
        <tissue evidence="1">Leaf</tissue>
    </source>
</reference>
<evidence type="ECO:0000313" key="1">
    <source>
        <dbReference type="EMBL" id="OEL17168.1"/>
    </source>
</evidence>
<gene>
    <name evidence="1" type="ORF">BAE44_0021815</name>
</gene>
<dbReference type="Proteomes" id="UP000095767">
    <property type="component" value="Unassembled WGS sequence"/>
</dbReference>